<comment type="caution">
    <text evidence="3">The sequence shown here is derived from an EMBL/GenBank/DDBJ whole genome shotgun (WGS) entry which is preliminary data.</text>
</comment>
<keyword evidence="2" id="KW-0812">Transmembrane</keyword>
<keyword evidence="4" id="KW-1185">Reference proteome</keyword>
<evidence type="ECO:0000313" key="4">
    <source>
        <dbReference type="Proteomes" id="UP001251849"/>
    </source>
</evidence>
<organism evidence="3 4">
    <name type="scientific">Microbacterium gawkjiense</name>
    <dbReference type="NCBI Taxonomy" id="3067309"/>
    <lineage>
        <taxon>Bacteria</taxon>
        <taxon>Bacillati</taxon>
        <taxon>Actinomycetota</taxon>
        <taxon>Actinomycetes</taxon>
        <taxon>Micrococcales</taxon>
        <taxon>Microbacteriaceae</taxon>
        <taxon>Microbacterium</taxon>
    </lineage>
</organism>
<name>A0ABU3G732_9MICO</name>
<evidence type="ECO:0008006" key="5">
    <source>
        <dbReference type="Google" id="ProtNLM"/>
    </source>
</evidence>
<accession>A0ABU3G732</accession>
<evidence type="ECO:0000313" key="3">
    <source>
        <dbReference type="EMBL" id="MDT3315618.1"/>
    </source>
</evidence>
<dbReference type="Proteomes" id="UP001251849">
    <property type="component" value="Unassembled WGS sequence"/>
</dbReference>
<proteinExistence type="predicted"/>
<dbReference type="Gene3D" id="2.160.20.120">
    <property type="match status" value="1"/>
</dbReference>
<gene>
    <name evidence="3" type="ORF">Q9S71_02165</name>
</gene>
<keyword evidence="2" id="KW-1133">Transmembrane helix</keyword>
<feature type="region of interest" description="Disordered" evidence="1">
    <location>
        <begin position="1"/>
        <end position="25"/>
    </location>
</feature>
<protein>
    <recommendedName>
        <fullName evidence="5">Adhesin domain-containing protein</fullName>
    </recommendedName>
</protein>
<sequence length="287" mass="29225">MSIDLTPPPTASAPTGAQPPQPQPPRASAQIVAIIAMCLGSVLLLGALVSGIGSIAYAASVRGTGGGTADTSGVDALSLDVSAGHVVVQYADVDQAILEVAGGDGNWRLERRDATLSLSNDRPWWAFQVGFGWDDNRATLTLPAAMEEQRLDADFDVSAGSLTTDGTYGRLELHVGAGDADVSGTADDVRVDVSAGEADVRIDGAARANLTIGAGQIIADLTGTALDEIRADVSAGTLVATVPNEPYDVTSDVSAGSFDNQLDTSDGATRTVDVQVSAGSATFRPAD</sequence>
<evidence type="ECO:0000256" key="1">
    <source>
        <dbReference type="SAM" id="MobiDB-lite"/>
    </source>
</evidence>
<feature type="transmembrane region" description="Helical" evidence="2">
    <location>
        <begin position="29"/>
        <end position="52"/>
    </location>
</feature>
<reference evidence="3 4" key="1">
    <citation type="submission" date="2023-08" db="EMBL/GenBank/DDBJ databases">
        <title>Microbacterium aquilitoris sp. nov. and Microbacterium gwkjibeachense sp. nov., isolated from beach.</title>
        <authorList>
            <person name="Lee S.D."/>
            <person name="Yang H."/>
            <person name="Kim I."/>
        </authorList>
    </citation>
    <scope>NUCLEOTIDE SEQUENCE [LARGE SCALE GENOMIC DNA]</scope>
    <source>
        <strain evidence="3 4">KSW4-11</strain>
    </source>
</reference>
<keyword evidence="2" id="KW-0472">Membrane</keyword>
<dbReference type="RefSeq" id="WP_311860237.1">
    <property type="nucleotide sequence ID" value="NZ_JAUZVV010000001.1"/>
</dbReference>
<dbReference type="EMBL" id="JAUZVV010000001">
    <property type="protein sequence ID" value="MDT3315618.1"/>
    <property type="molecule type" value="Genomic_DNA"/>
</dbReference>
<evidence type="ECO:0000256" key="2">
    <source>
        <dbReference type="SAM" id="Phobius"/>
    </source>
</evidence>